<sequence>SCSYRLAPEHKFPAGLNDCVTATKHFLRHAQRYNTDPSRIGIAGHSAGASLAAVVALKLAEEEQNPPLKLQVLLSPTTQAVMLTASSYKYGPCDSQSVWAMAYFASLYLYGNRSKVDLVLANPYPAKLEGTHYMNFLDPSLVDPALPPLPPGRHVRREDMAAGDSDLEMALNPHVSPLLADEGDIRGLPPTFIMAMEFDAVRDHAIFYGKRLERAGVKVKMLHYKTGYHGQLYNFKWSESGRGMMEDVLSHLKENL</sequence>
<protein>
    <recommendedName>
        <fullName evidence="2">Alpha/beta hydrolase fold-3 domain-containing protein</fullName>
    </recommendedName>
</protein>
<dbReference type="eggNOG" id="KOG1515">
    <property type="taxonomic scope" value="Eukaryota"/>
</dbReference>
<dbReference type="PANTHER" id="PTHR48081">
    <property type="entry name" value="AB HYDROLASE SUPERFAMILY PROTEIN C4A8.06C"/>
    <property type="match status" value="1"/>
</dbReference>
<proteinExistence type="predicted"/>
<accession>C3YXJ3</accession>
<evidence type="ECO:0000259" key="2">
    <source>
        <dbReference type="Pfam" id="PF07859"/>
    </source>
</evidence>
<gene>
    <name evidence="3" type="ORF">BRAFLDRAFT_212920</name>
</gene>
<dbReference type="SUPFAM" id="SSF53474">
    <property type="entry name" value="alpha/beta-Hydrolases"/>
    <property type="match status" value="1"/>
</dbReference>
<dbReference type="Pfam" id="PF07859">
    <property type="entry name" value="Abhydrolase_3"/>
    <property type="match status" value="2"/>
</dbReference>
<dbReference type="InterPro" id="IPR050300">
    <property type="entry name" value="GDXG_lipolytic_enzyme"/>
</dbReference>
<keyword evidence="1" id="KW-0378">Hydrolase</keyword>
<reference evidence="3" key="1">
    <citation type="journal article" date="2008" name="Nature">
        <title>The amphioxus genome and the evolution of the chordate karyotype.</title>
        <authorList>
            <consortium name="US DOE Joint Genome Institute (JGI-PGF)"/>
            <person name="Putnam N.H."/>
            <person name="Butts T."/>
            <person name="Ferrier D.E.K."/>
            <person name="Furlong R.F."/>
            <person name="Hellsten U."/>
            <person name="Kawashima T."/>
            <person name="Robinson-Rechavi M."/>
            <person name="Shoguchi E."/>
            <person name="Terry A."/>
            <person name="Yu J.-K."/>
            <person name="Benito-Gutierrez E.L."/>
            <person name="Dubchak I."/>
            <person name="Garcia-Fernandez J."/>
            <person name="Gibson-Brown J.J."/>
            <person name="Grigoriev I.V."/>
            <person name="Horton A.C."/>
            <person name="de Jong P.J."/>
            <person name="Jurka J."/>
            <person name="Kapitonov V.V."/>
            <person name="Kohara Y."/>
            <person name="Kuroki Y."/>
            <person name="Lindquist E."/>
            <person name="Lucas S."/>
            <person name="Osoegawa K."/>
            <person name="Pennacchio L.A."/>
            <person name="Salamov A.A."/>
            <person name="Satou Y."/>
            <person name="Sauka-Spengler T."/>
            <person name="Schmutz J."/>
            <person name="Shin-I T."/>
            <person name="Toyoda A."/>
            <person name="Bronner-Fraser M."/>
            <person name="Fujiyama A."/>
            <person name="Holland L.Z."/>
            <person name="Holland P.W.H."/>
            <person name="Satoh N."/>
            <person name="Rokhsar D.S."/>
        </authorList>
    </citation>
    <scope>NUCLEOTIDE SEQUENCE [LARGE SCALE GENOMIC DNA]</scope>
    <source>
        <strain evidence="3">S238N-H82</strain>
        <tissue evidence="3">Testes</tissue>
    </source>
</reference>
<evidence type="ECO:0000313" key="3">
    <source>
        <dbReference type="EMBL" id="EEN54802.1"/>
    </source>
</evidence>
<feature type="domain" description="Alpha/beta hydrolase fold-3" evidence="2">
    <location>
        <begin position="171"/>
        <end position="230"/>
    </location>
</feature>
<feature type="domain" description="Alpha/beta hydrolase fold-3" evidence="2">
    <location>
        <begin position="2"/>
        <end position="129"/>
    </location>
</feature>
<dbReference type="STRING" id="7739.C3YXJ3"/>
<feature type="non-terminal residue" evidence="3">
    <location>
        <position position="1"/>
    </location>
</feature>
<dbReference type="AlphaFoldDB" id="C3YXJ3"/>
<evidence type="ECO:0000256" key="1">
    <source>
        <dbReference type="ARBA" id="ARBA00022801"/>
    </source>
</evidence>
<dbReference type="InterPro" id="IPR013094">
    <property type="entry name" value="AB_hydrolase_3"/>
</dbReference>
<dbReference type="PANTHER" id="PTHR48081:SF8">
    <property type="entry name" value="ALPHA_BETA HYDROLASE FOLD-3 DOMAIN-CONTAINING PROTEIN-RELATED"/>
    <property type="match status" value="1"/>
</dbReference>
<dbReference type="EMBL" id="GG666563">
    <property type="protein sequence ID" value="EEN54802.1"/>
    <property type="molecule type" value="Genomic_DNA"/>
</dbReference>
<name>C3YXJ3_BRAFL</name>
<organism>
    <name type="scientific">Branchiostoma floridae</name>
    <name type="common">Florida lancelet</name>
    <name type="synonym">Amphioxus</name>
    <dbReference type="NCBI Taxonomy" id="7739"/>
    <lineage>
        <taxon>Eukaryota</taxon>
        <taxon>Metazoa</taxon>
        <taxon>Chordata</taxon>
        <taxon>Cephalochordata</taxon>
        <taxon>Leptocardii</taxon>
        <taxon>Amphioxiformes</taxon>
        <taxon>Branchiostomatidae</taxon>
        <taxon>Branchiostoma</taxon>
    </lineage>
</organism>
<dbReference type="Gene3D" id="3.40.50.1820">
    <property type="entry name" value="alpha/beta hydrolase"/>
    <property type="match status" value="1"/>
</dbReference>
<dbReference type="InParanoid" id="C3YXJ3"/>
<dbReference type="GO" id="GO:0016787">
    <property type="term" value="F:hydrolase activity"/>
    <property type="evidence" value="ECO:0007669"/>
    <property type="project" value="UniProtKB-KW"/>
</dbReference>
<dbReference type="InterPro" id="IPR029058">
    <property type="entry name" value="AB_hydrolase_fold"/>
</dbReference>